<dbReference type="InterPro" id="IPR001733">
    <property type="entry name" value="Peptidase_S26B"/>
</dbReference>
<dbReference type="NCBIfam" id="TIGR02228">
    <property type="entry name" value="sigpep_I_arch"/>
    <property type="match status" value="1"/>
</dbReference>
<evidence type="ECO:0000256" key="5">
    <source>
        <dbReference type="SAM" id="Phobius"/>
    </source>
</evidence>
<evidence type="ECO:0000256" key="2">
    <source>
        <dbReference type="ARBA" id="ARBA00022692"/>
    </source>
</evidence>
<dbReference type="Pfam" id="PF10502">
    <property type="entry name" value="Peptidase_S26"/>
    <property type="match status" value="1"/>
</dbReference>
<name>A0ABM8IWC3_9CREN</name>
<comment type="subcellular location">
    <subcellularLocation>
        <location evidence="1">Membrane</location>
    </subcellularLocation>
</comment>
<dbReference type="GeneID" id="89288718"/>
<reference evidence="7 8" key="1">
    <citation type="submission" date="2023-09" db="EMBL/GenBank/DDBJ databases">
        <title>Pyrofollis japonicus gen. nov. sp. nov., a novel member of the family Pyrodictiaceae isolated from the Iheya North hydrothermal field.</title>
        <authorList>
            <person name="Miyazaki U."/>
            <person name="Sanari M."/>
            <person name="Tame A."/>
            <person name="Kitajima M."/>
            <person name="Okamoto A."/>
            <person name="Sawayama S."/>
            <person name="Miyazaki J."/>
            <person name="Takai K."/>
            <person name="Nakagawa S."/>
        </authorList>
    </citation>
    <scope>NUCLEOTIDE SEQUENCE [LARGE SCALE GENOMIC DNA]</scope>
    <source>
        <strain evidence="7 8">AV2</strain>
    </source>
</reference>
<dbReference type="CDD" id="cd06530">
    <property type="entry name" value="S26_SPase_I"/>
    <property type="match status" value="1"/>
</dbReference>
<evidence type="ECO:0000259" key="6">
    <source>
        <dbReference type="Pfam" id="PF10502"/>
    </source>
</evidence>
<keyword evidence="2 5" id="KW-0812">Transmembrane</keyword>
<dbReference type="EMBL" id="AP028907">
    <property type="protein sequence ID" value="BES81126.1"/>
    <property type="molecule type" value="Genomic_DNA"/>
</dbReference>
<organism evidence="7 8">
    <name type="scientific">Pyrodictium abyssi</name>
    <dbReference type="NCBI Taxonomy" id="54256"/>
    <lineage>
        <taxon>Archaea</taxon>
        <taxon>Thermoproteota</taxon>
        <taxon>Thermoprotei</taxon>
        <taxon>Desulfurococcales</taxon>
        <taxon>Pyrodictiaceae</taxon>
        <taxon>Pyrodictium</taxon>
    </lineage>
</organism>
<feature type="transmembrane region" description="Helical" evidence="5">
    <location>
        <begin position="161"/>
        <end position="181"/>
    </location>
</feature>
<protein>
    <recommendedName>
        <fullName evidence="6">Peptidase S26 domain-containing protein</fullName>
    </recommendedName>
</protein>
<feature type="transmembrane region" description="Helical" evidence="5">
    <location>
        <begin position="15"/>
        <end position="36"/>
    </location>
</feature>
<dbReference type="Proteomes" id="UP001341135">
    <property type="component" value="Chromosome"/>
</dbReference>
<evidence type="ECO:0000256" key="4">
    <source>
        <dbReference type="ARBA" id="ARBA00023136"/>
    </source>
</evidence>
<sequence length="193" mass="20821">MSEYLNVVVPEERGGIPPALVALVALAAIVAAGLSVSGQLPRFAVIQTTSMVPTLVPGDVVMITKVDPMSIDVGDVIAFNLVAYEVDEQGRPIDMKGIKITVHRVIERKMINGRLYFRTQGDNNPVPDPWLVPASGVLGKAEKVASLGTFGLVLTNPIGRVFVIMIMLSSLVLLGSTMWSYSKGIREDLENYL</sequence>
<gene>
    <name evidence="7" type="ORF">PABY_06930</name>
</gene>
<keyword evidence="8" id="KW-1185">Reference proteome</keyword>
<dbReference type="InterPro" id="IPR019533">
    <property type="entry name" value="Peptidase_S26"/>
</dbReference>
<dbReference type="RefSeq" id="WP_338251954.1">
    <property type="nucleotide sequence ID" value="NZ_AP028907.1"/>
</dbReference>
<accession>A0ABM8IWC3</accession>
<keyword evidence="3 5" id="KW-1133">Transmembrane helix</keyword>
<dbReference type="SUPFAM" id="SSF51306">
    <property type="entry name" value="LexA/Signal peptidase"/>
    <property type="match status" value="1"/>
</dbReference>
<dbReference type="PANTHER" id="PTHR10806">
    <property type="entry name" value="SIGNAL PEPTIDASE COMPLEX CATALYTIC SUBUNIT SEC11"/>
    <property type="match status" value="1"/>
</dbReference>
<evidence type="ECO:0000313" key="7">
    <source>
        <dbReference type="EMBL" id="BES81126.1"/>
    </source>
</evidence>
<keyword evidence="4 5" id="KW-0472">Membrane</keyword>
<feature type="domain" description="Peptidase S26" evidence="6">
    <location>
        <begin position="25"/>
        <end position="82"/>
    </location>
</feature>
<evidence type="ECO:0000256" key="1">
    <source>
        <dbReference type="ARBA" id="ARBA00004370"/>
    </source>
</evidence>
<proteinExistence type="predicted"/>
<dbReference type="PANTHER" id="PTHR10806:SF6">
    <property type="entry name" value="SIGNAL PEPTIDASE COMPLEX CATALYTIC SUBUNIT SEC11"/>
    <property type="match status" value="1"/>
</dbReference>
<evidence type="ECO:0000256" key="3">
    <source>
        <dbReference type="ARBA" id="ARBA00022989"/>
    </source>
</evidence>
<evidence type="ECO:0000313" key="8">
    <source>
        <dbReference type="Proteomes" id="UP001341135"/>
    </source>
</evidence>
<dbReference type="InterPro" id="IPR036286">
    <property type="entry name" value="LexA/Signal_pep-like_sf"/>
</dbReference>